<dbReference type="InterPro" id="IPR001878">
    <property type="entry name" value="Znf_CCHC"/>
</dbReference>
<feature type="compositionally biased region" description="Basic residues" evidence="2">
    <location>
        <begin position="319"/>
        <end position="329"/>
    </location>
</feature>
<dbReference type="OrthoDB" id="1918363at2759"/>
<evidence type="ECO:0000313" key="6">
    <source>
        <dbReference type="Proteomes" id="UP000670152"/>
    </source>
</evidence>
<dbReference type="AlphaFoldDB" id="A0A836FRW0"/>
<protein>
    <submittedName>
        <fullName evidence="5">NO40 protein</fullName>
    </submittedName>
</protein>
<dbReference type="Pfam" id="PF00575">
    <property type="entry name" value="S1"/>
    <property type="match status" value="1"/>
</dbReference>
<feature type="non-terminal residue" evidence="5">
    <location>
        <position position="1"/>
    </location>
</feature>
<dbReference type="InterPro" id="IPR003029">
    <property type="entry name" value="S1_domain"/>
</dbReference>
<comment type="caution">
    <text evidence="5">The sequence shown here is derived from an EMBL/GenBank/DDBJ whole genome shotgun (WGS) entry which is preliminary data.</text>
</comment>
<evidence type="ECO:0000259" key="3">
    <source>
        <dbReference type="PROSITE" id="PS50126"/>
    </source>
</evidence>
<organism evidence="5 6">
    <name type="scientific">Acromyrmex heyeri</name>
    <dbReference type="NCBI Taxonomy" id="230685"/>
    <lineage>
        <taxon>Eukaryota</taxon>
        <taxon>Metazoa</taxon>
        <taxon>Ecdysozoa</taxon>
        <taxon>Arthropoda</taxon>
        <taxon>Hexapoda</taxon>
        <taxon>Insecta</taxon>
        <taxon>Pterygota</taxon>
        <taxon>Neoptera</taxon>
        <taxon>Endopterygota</taxon>
        <taxon>Hymenoptera</taxon>
        <taxon>Apocrita</taxon>
        <taxon>Aculeata</taxon>
        <taxon>Formicoidea</taxon>
        <taxon>Formicidae</taxon>
        <taxon>Myrmicinae</taxon>
        <taxon>Acromyrmex</taxon>
    </lineage>
</organism>
<evidence type="ECO:0000256" key="2">
    <source>
        <dbReference type="SAM" id="MobiDB-lite"/>
    </source>
</evidence>
<dbReference type="SUPFAM" id="SSF50249">
    <property type="entry name" value="Nucleic acid-binding proteins"/>
    <property type="match status" value="1"/>
</dbReference>
<dbReference type="Gene3D" id="2.40.50.140">
    <property type="entry name" value="Nucleic acid-binding proteins"/>
    <property type="match status" value="1"/>
</dbReference>
<feature type="compositionally biased region" description="Basic residues" evidence="2">
    <location>
        <begin position="270"/>
        <end position="287"/>
    </location>
</feature>
<name>A0A836FRW0_9HYME</name>
<evidence type="ECO:0000313" key="5">
    <source>
        <dbReference type="EMBL" id="KAG5323846.1"/>
    </source>
</evidence>
<gene>
    <name evidence="5" type="primary">Zcchc17</name>
    <name evidence="5" type="ORF">G6Z77_0012325</name>
</gene>
<keyword evidence="1" id="KW-0862">Zinc</keyword>
<accession>A0A836FRW0</accession>
<dbReference type="GO" id="GO:0008270">
    <property type="term" value="F:zinc ion binding"/>
    <property type="evidence" value="ECO:0007669"/>
    <property type="project" value="UniProtKB-KW"/>
</dbReference>
<evidence type="ECO:0000259" key="4">
    <source>
        <dbReference type="PROSITE" id="PS50158"/>
    </source>
</evidence>
<keyword evidence="1" id="KW-0479">Metal-binding</keyword>
<feature type="non-terminal residue" evidence="5">
    <location>
        <position position="329"/>
    </location>
</feature>
<proteinExistence type="predicted"/>
<dbReference type="CDD" id="cd05686">
    <property type="entry name" value="S1_pNO40"/>
    <property type="match status" value="1"/>
</dbReference>
<dbReference type="PROSITE" id="PS50158">
    <property type="entry name" value="ZF_CCHC"/>
    <property type="match status" value="1"/>
</dbReference>
<feature type="region of interest" description="Disordered" evidence="2">
    <location>
        <begin position="235"/>
        <end position="329"/>
    </location>
</feature>
<dbReference type="Proteomes" id="UP000670152">
    <property type="component" value="Unassembled WGS sequence"/>
</dbReference>
<dbReference type="InterPro" id="IPR047913">
    <property type="entry name" value="ZCCHC17_S1"/>
</dbReference>
<dbReference type="GO" id="GO:0043489">
    <property type="term" value="P:RNA stabilization"/>
    <property type="evidence" value="ECO:0007669"/>
    <property type="project" value="TreeGrafter"/>
</dbReference>
<feature type="domain" description="S1 motif" evidence="3">
    <location>
        <begin position="79"/>
        <end position="148"/>
    </location>
</feature>
<dbReference type="EMBL" id="JAANIB010008274">
    <property type="protein sequence ID" value="KAG5323846.1"/>
    <property type="molecule type" value="Genomic_DNA"/>
</dbReference>
<dbReference type="InterPro" id="IPR012340">
    <property type="entry name" value="NA-bd_OB-fold"/>
</dbReference>
<keyword evidence="1" id="KW-0863">Zinc-finger</keyword>
<dbReference type="GO" id="GO:0003723">
    <property type="term" value="F:RNA binding"/>
    <property type="evidence" value="ECO:0007669"/>
    <property type="project" value="TreeGrafter"/>
</dbReference>
<dbReference type="PROSITE" id="PS50126">
    <property type="entry name" value="S1"/>
    <property type="match status" value="1"/>
</dbReference>
<dbReference type="SMART" id="SM00316">
    <property type="entry name" value="S1"/>
    <property type="match status" value="1"/>
</dbReference>
<dbReference type="Pfam" id="PF00098">
    <property type="entry name" value="zf-CCHC"/>
    <property type="match status" value="1"/>
</dbReference>
<dbReference type="PANTHER" id="PTHR15838">
    <property type="entry name" value="NUCLEOLAR PROTEIN OF 40 KDA"/>
    <property type="match status" value="1"/>
</dbReference>
<evidence type="ECO:0000256" key="1">
    <source>
        <dbReference type="PROSITE-ProRule" id="PRU00047"/>
    </source>
</evidence>
<dbReference type="PANTHER" id="PTHR15838:SF1">
    <property type="entry name" value="ZINC FINGER CCHC DOMAIN-CONTAINING PROTEIN 17"/>
    <property type="match status" value="1"/>
</dbReference>
<feature type="domain" description="CCHC-type" evidence="4">
    <location>
        <begin position="193"/>
        <end position="206"/>
    </location>
</feature>
<reference evidence="5 6" key="1">
    <citation type="submission" date="2020-02" db="EMBL/GenBank/DDBJ databases">
        <title>Relaxed selection underlies rapid genomic changes in the transitions from sociality to social parasitism in ants.</title>
        <authorList>
            <person name="Bi X."/>
        </authorList>
    </citation>
    <scope>NUCLEOTIDE SEQUENCE [LARGE SCALE GENOMIC DNA]</scope>
    <source>
        <strain evidence="5">BGI-DK2014b</strain>
        <tissue evidence="5">Whole body</tissue>
    </source>
</reference>
<feature type="compositionally biased region" description="Basic residues" evidence="2">
    <location>
        <begin position="240"/>
        <end position="256"/>
    </location>
</feature>
<sequence length="329" mass="37380">MNFNVFVNTLTKTSIISLKNNKECPLLRTYRYYGPVFVDRNLTYSAIFLFIDFTLVETSSLAQGYSFDEKLKMTKCELNQIFLGEVASVQNYGAFVRIPGTSQQGLIHRSQVSTAHVDNVAEVLQKGERVWCKVISVGEDGKIGLSMKHVNQGNGTDLDPNGVELQRDTQRRKNPGTTQHKVIQLEAVLNTTCTKCGTRGHLSKDCFTSPDGKKYELIPEIEDLETVPELDSKNVEKKIEKKHKSKKKKKKSKRSKQSTDDSDTEEERSKKKKKKFSKERKKHRKKYSNSSSGSSDSSSSDDAKSHKRKHSDDHETRTKKCKHSKTKHS</sequence>
<keyword evidence="6" id="KW-1185">Reference proteome</keyword>
<feature type="compositionally biased region" description="Low complexity" evidence="2">
    <location>
        <begin position="288"/>
        <end position="300"/>
    </location>
</feature>